<evidence type="ECO:0000256" key="5">
    <source>
        <dbReference type="PROSITE-ProRule" id="PRU00277"/>
    </source>
</evidence>
<sequence length="248" mass="27374">MRTLKFLLVTLLIISAVPVQARRKASKKQQKEQVQLPAKVDSISYAFGIDAGNGIKAAFKDIKERSDLELKPEIFVQAFNNVLLNDSAVFTKEEAADILNKFGAEMQRIAREKQKIAAEKNLAEGKAFLAAKASEVGVQKTESGLLYVVERQGTGEKPTLNDRVKVHYTGKLINGKKFDSSYDRQQPLELSVGGVIAGWQEGLQLMPVGSKYIFYIPSELGYGERGAGKDIPANSALIFEVELLEIIR</sequence>
<dbReference type="PANTHER" id="PTHR43811">
    <property type="entry name" value="FKBP-TYPE PEPTIDYL-PROLYL CIS-TRANS ISOMERASE FKPA"/>
    <property type="match status" value="1"/>
</dbReference>
<dbReference type="InterPro" id="IPR001179">
    <property type="entry name" value="PPIase_FKBP_dom"/>
</dbReference>
<dbReference type="InterPro" id="IPR036944">
    <property type="entry name" value="PPIase_FKBP_N_sf"/>
</dbReference>
<dbReference type="EMBL" id="DNWC01000082">
    <property type="protein sequence ID" value="HBJ08529.1"/>
    <property type="molecule type" value="Genomic_DNA"/>
</dbReference>
<feature type="chain" id="PRO_5030062729" description="Peptidyl-prolyl cis-trans isomerase" evidence="7">
    <location>
        <begin position="22"/>
        <end position="248"/>
    </location>
</feature>
<keyword evidence="3 5" id="KW-0697">Rotamase</keyword>
<dbReference type="Pfam" id="PF00254">
    <property type="entry name" value="FKBP_C"/>
    <property type="match status" value="1"/>
</dbReference>
<dbReference type="InterPro" id="IPR000774">
    <property type="entry name" value="PPIase_FKBP_N"/>
</dbReference>
<proteinExistence type="inferred from homology"/>
<evidence type="ECO:0000256" key="4">
    <source>
        <dbReference type="ARBA" id="ARBA00023235"/>
    </source>
</evidence>
<evidence type="ECO:0000256" key="1">
    <source>
        <dbReference type="ARBA" id="ARBA00000971"/>
    </source>
</evidence>
<evidence type="ECO:0000256" key="7">
    <source>
        <dbReference type="SAM" id="SignalP"/>
    </source>
</evidence>
<dbReference type="FunFam" id="3.10.50.40:FF:000006">
    <property type="entry name" value="Peptidyl-prolyl cis-trans isomerase"/>
    <property type="match status" value="1"/>
</dbReference>
<keyword evidence="7" id="KW-0732">Signal</keyword>
<dbReference type="GO" id="GO:0006457">
    <property type="term" value="P:protein folding"/>
    <property type="evidence" value="ECO:0007669"/>
    <property type="project" value="InterPro"/>
</dbReference>
<dbReference type="EC" id="5.2.1.8" evidence="6"/>
<evidence type="ECO:0000256" key="3">
    <source>
        <dbReference type="ARBA" id="ARBA00023110"/>
    </source>
</evidence>
<comment type="catalytic activity">
    <reaction evidence="1 5 6">
        <text>[protein]-peptidylproline (omega=180) = [protein]-peptidylproline (omega=0)</text>
        <dbReference type="Rhea" id="RHEA:16237"/>
        <dbReference type="Rhea" id="RHEA-COMP:10747"/>
        <dbReference type="Rhea" id="RHEA-COMP:10748"/>
        <dbReference type="ChEBI" id="CHEBI:83833"/>
        <dbReference type="ChEBI" id="CHEBI:83834"/>
        <dbReference type="EC" id="5.2.1.8"/>
    </reaction>
</comment>
<dbReference type="AlphaFoldDB" id="A0A316R112"/>
<dbReference type="SUPFAM" id="SSF54534">
    <property type="entry name" value="FKBP-like"/>
    <property type="match status" value="1"/>
</dbReference>
<evidence type="ECO:0000259" key="8">
    <source>
        <dbReference type="PROSITE" id="PS50059"/>
    </source>
</evidence>
<evidence type="ECO:0000256" key="2">
    <source>
        <dbReference type="ARBA" id="ARBA00006577"/>
    </source>
</evidence>
<comment type="similarity">
    <text evidence="2 6">Belongs to the FKBP-type PPIase family.</text>
</comment>
<comment type="caution">
    <text evidence="9">The sequence shown here is derived from an EMBL/GenBank/DDBJ whole genome shotgun (WGS) entry which is preliminary data.</text>
</comment>
<dbReference type="PROSITE" id="PS50059">
    <property type="entry name" value="FKBP_PPIASE"/>
    <property type="match status" value="1"/>
</dbReference>
<feature type="signal peptide" evidence="7">
    <location>
        <begin position="1"/>
        <end position="21"/>
    </location>
</feature>
<name>A0A316R112_9BACT</name>
<dbReference type="Gene3D" id="1.10.287.460">
    <property type="entry name" value="Peptidyl-prolyl cis-trans isomerase, FKBP-type, N-terminal domain"/>
    <property type="match status" value="1"/>
</dbReference>
<keyword evidence="4 5" id="KW-0413">Isomerase</keyword>
<dbReference type="Proteomes" id="UP000262954">
    <property type="component" value="Unassembled WGS sequence"/>
</dbReference>
<evidence type="ECO:0000313" key="10">
    <source>
        <dbReference type="Proteomes" id="UP000262954"/>
    </source>
</evidence>
<organism evidence="9 10">
    <name type="scientific">Coprobacter fastidiosus</name>
    <dbReference type="NCBI Taxonomy" id="1099853"/>
    <lineage>
        <taxon>Bacteria</taxon>
        <taxon>Pseudomonadati</taxon>
        <taxon>Bacteroidota</taxon>
        <taxon>Bacteroidia</taxon>
        <taxon>Bacteroidales</taxon>
        <taxon>Barnesiellaceae</taxon>
        <taxon>Coprobacter</taxon>
    </lineage>
</organism>
<dbReference type="Pfam" id="PF01346">
    <property type="entry name" value="FKBP_N"/>
    <property type="match status" value="1"/>
</dbReference>
<evidence type="ECO:0000313" key="9">
    <source>
        <dbReference type="EMBL" id="HBJ08529.1"/>
    </source>
</evidence>
<reference evidence="9 10" key="1">
    <citation type="journal article" date="2018" name="Nat. Biotechnol.">
        <title>A standardized bacterial taxonomy based on genome phylogeny substantially revises the tree of life.</title>
        <authorList>
            <person name="Parks D.H."/>
            <person name="Chuvochina M."/>
            <person name="Waite D.W."/>
            <person name="Rinke C."/>
            <person name="Skarshewski A."/>
            <person name="Chaumeil P.A."/>
            <person name="Hugenholtz P."/>
        </authorList>
    </citation>
    <scope>NUCLEOTIDE SEQUENCE [LARGE SCALE GENOMIC DNA]</scope>
    <source>
        <strain evidence="9">UBA11482</strain>
    </source>
</reference>
<dbReference type="GO" id="GO:0003755">
    <property type="term" value="F:peptidyl-prolyl cis-trans isomerase activity"/>
    <property type="evidence" value="ECO:0007669"/>
    <property type="project" value="UniProtKB-UniRule"/>
</dbReference>
<dbReference type="RefSeq" id="WP_022602964.1">
    <property type="nucleotide sequence ID" value="NZ_AP028032.1"/>
</dbReference>
<dbReference type="InterPro" id="IPR046357">
    <property type="entry name" value="PPIase_dom_sf"/>
</dbReference>
<dbReference type="GeneID" id="92928803"/>
<accession>A0A316R112</accession>
<dbReference type="PANTHER" id="PTHR43811:SF19">
    <property type="entry name" value="39 KDA FK506-BINDING NUCLEAR PROTEIN"/>
    <property type="match status" value="1"/>
</dbReference>
<feature type="domain" description="PPIase FKBP-type" evidence="8">
    <location>
        <begin position="161"/>
        <end position="247"/>
    </location>
</feature>
<gene>
    <name evidence="9" type="ORF">DDY73_05940</name>
</gene>
<protein>
    <recommendedName>
        <fullName evidence="6">Peptidyl-prolyl cis-trans isomerase</fullName>
        <ecNumber evidence="6">5.2.1.8</ecNumber>
    </recommendedName>
</protein>
<dbReference type="Gene3D" id="3.10.50.40">
    <property type="match status" value="1"/>
</dbReference>
<evidence type="ECO:0000256" key="6">
    <source>
        <dbReference type="RuleBase" id="RU003915"/>
    </source>
</evidence>